<protein>
    <recommendedName>
        <fullName evidence="7">2-hydroxyglutaryl-CoA dehydratase</fullName>
    </recommendedName>
</protein>
<comment type="caution">
    <text evidence="5">The sequence shown here is derived from an EMBL/GenBank/DDBJ whole genome shotgun (WGS) entry which is preliminary data.</text>
</comment>
<accession>A0A1F4UI17</accession>
<dbReference type="Gene3D" id="3.40.50.11890">
    <property type="match status" value="1"/>
</dbReference>
<dbReference type="EMBL" id="MEUM01000004">
    <property type="protein sequence ID" value="OGC43863.1"/>
    <property type="molecule type" value="Genomic_DNA"/>
</dbReference>
<dbReference type="InterPro" id="IPR010327">
    <property type="entry name" value="FldB/FldC_alpha/beta"/>
</dbReference>
<evidence type="ECO:0000256" key="4">
    <source>
        <dbReference type="ARBA" id="ARBA00023014"/>
    </source>
</evidence>
<dbReference type="AlphaFoldDB" id="A0A1F4UI17"/>
<dbReference type="Pfam" id="PF06050">
    <property type="entry name" value="HGD-D"/>
    <property type="match status" value="1"/>
</dbReference>
<dbReference type="PANTHER" id="PTHR30548:SF5">
    <property type="entry name" value="SUBUNIT OF OXYGEN-SENSITIVE 2-HYDROXYISOCAPROYL-COA DEHYDRATASE"/>
    <property type="match status" value="1"/>
</dbReference>
<comment type="similarity">
    <text evidence="1">Belongs to the FldB/FldC dehydratase alpha/beta subunit family.</text>
</comment>
<dbReference type="Proteomes" id="UP000177025">
    <property type="component" value="Unassembled WGS sequence"/>
</dbReference>
<dbReference type="PANTHER" id="PTHR30548">
    <property type="entry name" value="2-HYDROXYGLUTARYL-COA DEHYDRATASE, D-COMPONENT-RELATED"/>
    <property type="match status" value="1"/>
</dbReference>
<keyword evidence="3" id="KW-0408">Iron</keyword>
<dbReference type="GO" id="GO:0051536">
    <property type="term" value="F:iron-sulfur cluster binding"/>
    <property type="evidence" value="ECO:0007669"/>
    <property type="project" value="UniProtKB-KW"/>
</dbReference>
<evidence type="ECO:0000256" key="2">
    <source>
        <dbReference type="ARBA" id="ARBA00022723"/>
    </source>
</evidence>
<evidence type="ECO:0000256" key="3">
    <source>
        <dbReference type="ARBA" id="ARBA00023004"/>
    </source>
</evidence>
<evidence type="ECO:0008006" key="7">
    <source>
        <dbReference type="Google" id="ProtNLM"/>
    </source>
</evidence>
<gene>
    <name evidence="5" type="ORF">A2Y85_06645</name>
</gene>
<reference evidence="5 6" key="1">
    <citation type="journal article" date="2016" name="Nat. Commun.">
        <title>Thousands of microbial genomes shed light on interconnected biogeochemical processes in an aquifer system.</title>
        <authorList>
            <person name="Anantharaman K."/>
            <person name="Brown C.T."/>
            <person name="Hug L.A."/>
            <person name="Sharon I."/>
            <person name="Castelle C.J."/>
            <person name="Probst A.J."/>
            <person name="Thomas B.C."/>
            <person name="Singh A."/>
            <person name="Wilkins M.J."/>
            <person name="Karaoz U."/>
            <person name="Brodie E.L."/>
            <person name="Williams K.H."/>
            <person name="Hubbard S.S."/>
            <person name="Banfield J.F."/>
        </authorList>
    </citation>
    <scope>NUCLEOTIDE SEQUENCE [LARGE SCALE GENOMIC DNA]</scope>
</reference>
<dbReference type="Gene3D" id="3.40.50.11900">
    <property type="match status" value="1"/>
</dbReference>
<organism evidence="5 6">
    <name type="scientific">candidate division WOR-3 bacterium RBG_13_43_14</name>
    <dbReference type="NCBI Taxonomy" id="1802590"/>
    <lineage>
        <taxon>Bacteria</taxon>
        <taxon>Bacteria division WOR-3</taxon>
    </lineage>
</organism>
<evidence type="ECO:0000313" key="5">
    <source>
        <dbReference type="EMBL" id="OGC43863.1"/>
    </source>
</evidence>
<evidence type="ECO:0000313" key="6">
    <source>
        <dbReference type="Proteomes" id="UP000177025"/>
    </source>
</evidence>
<dbReference type="GO" id="GO:0046872">
    <property type="term" value="F:metal ion binding"/>
    <property type="evidence" value="ECO:0007669"/>
    <property type="project" value="UniProtKB-KW"/>
</dbReference>
<keyword evidence="2" id="KW-0479">Metal-binding</keyword>
<name>A0A1F4UI17_UNCW3</name>
<sequence length="338" mass="38770">MIEPILDKKFLTGLIAYTCSYIPVELLAATGKRPYRLLHGSQEYIAKSQTYVRVDACPLIKANLTYIITNQEKFAAIVGSTGCDMARRLFDVINEFTNIPTLIIDNPRTDRFQIYSDEIDWLVKELNRAFSIDIDNEMLGSIISTWQDKRDLYHDCTARQRSNPSRVASTDLFTLASVYHQGQINEMSDLAENISYKPRVYMIGSAISYESYWLLELIEQYLRIVGDSVCGFSRFSEITVTEPNLAGLKRAYYDQHGCFNKKPNTKFYDGLGQRIAASAAQGIITFTLDYCDAYEFELSRIQKKFDMPMLRLRSDFSRQNLSQLKVRIEAFAELLGNK</sequence>
<keyword evidence="4" id="KW-0411">Iron-sulfur</keyword>
<evidence type="ECO:0000256" key="1">
    <source>
        <dbReference type="ARBA" id="ARBA00005806"/>
    </source>
</evidence>
<proteinExistence type="inferred from homology"/>